<dbReference type="InterPro" id="IPR023430">
    <property type="entry name" value="Pept_HybD-like_dom_sf"/>
</dbReference>
<reference evidence="2" key="1">
    <citation type="submission" date="2021-04" db="EMBL/GenBank/DDBJ databases">
        <title>A novel Synergistetes isolate from a pyrite-forming mixed culture.</title>
        <authorList>
            <person name="Bunk B."/>
            <person name="Sproer C."/>
            <person name="Spring S."/>
            <person name="Pester M."/>
        </authorList>
    </citation>
    <scope>NUCLEOTIDE SEQUENCE [LARGE SCALE GENOMIC DNA]</scope>
    <source>
        <strain evidence="2">J.5.4.2-T.3.5.2</strain>
    </source>
</reference>
<evidence type="ECO:0000313" key="2">
    <source>
        <dbReference type="Proteomes" id="UP000671879"/>
    </source>
</evidence>
<dbReference type="PRINTS" id="PR00446">
    <property type="entry name" value="HYDRGNUPTAKE"/>
</dbReference>
<organism evidence="1 2">
    <name type="scientific">Aminithiophilus ramosus</name>
    <dbReference type="NCBI Taxonomy" id="3029084"/>
    <lineage>
        <taxon>Bacteria</taxon>
        <taxon>Thermotogati</taxon>
        <taxon>Synergistota</taxon>
        <taxon>Synergistia</taxon>
        <taxon>Synergistales</taxon>
        <taxon>Aminithiophilaceae</taxon>
        <taxon>Aminithiophilus</taxon>
    </lineage>
</organism>
<keyword evidence="1" id="KW-0378">Hydrolase</keyword>
<gene>
    <name evidence="1" type="ORF">KAR29_09430</name>
</gene>
<dbReference type="AlphaFoldDB" id="A0A9Q7EUB2"/>
<keyword evidence="2" id="KW-1185">Reference proteome</keyword>
<dbReference type="PANTHER" id="PTHR30302:SF4">
    <property type="entry name" value="HYDROGENASE 3 MATURATION PROTEASE"/>
    <property type="match status" value="1"/>
</dbReference>
<dbReference type="NCBIfam" id="TIGR00072">
    <property type="entry name" value="hydrog_prot"/>
    <property type="match status" value="1"/>
</dbReference>
<dbReference type="EMBL" id="CP072943">
    <property type="protein sequence ID" value="QTX31583.1"/>
    <property type="molecule type" value="Genomic_DNA"/>
</dbReference>
<dbReference type="GO" id="GO:0004175">
    <property type="term" value="F:endopeptidase activity"/>
    <property type="evidence" value="ECO:0007669"/>
    <property type="project" value="TreeGrafter"/>
</dbReference>
<dbReference type="GO" id="GO:0016485">
    <property type="term" value="P:protein processing"/>
    <property type="evidence" value="ECO:0007669"/>
    <property type="project" value="TreeGrafter"/>
</dbReference>
<evidence type="ECO:0000313" key="1">
    <source>
        <dbReference type="EMBL" id="QTX31583.1"/>
    </source>
</evidence>
<name>A0A9Q7EUB2_9BACT</name>
<keyword evidence="1" id="KW-0645">Protease</keyword>
<dbReference type="InterPro" id="IPR000671">
    <property type="entry name" value="Peptidase_A31"/>
</dbReference>
<dbReference type="PANTHER" id="PTHR30302">
    <property type="entry name" value="HYDROGENASE 1 MATURATION PROTEASE"/>
    <property type="match status" value="1"/>
</dbReference>
<dbReference type="GO" id="GO:0008047">
    <property type="term" value="F:enzyme activator activity"/>
    <property type="evidence" value="ECO:0007669"/>
    <property type="project" value="InterPro"/>
</dbReference>
<dbReference type="Gene3D" id="3.40.50.1450">
    <property type="entry name" value="HybD-like"/>
    <property type="match status" value="1"/>
</dbReference>
<dbReference type="SUPFAM" id="SSF53163">
    <property type="entry name" value="HybD-like"/>
    <property type="match status" value="1"/>
</dbReference>
<dbReference type="KEGG" id="aram:KAR29_09430"/>
<proteinExistence type="predicted"/>
<accession>A0A9Q7EUB2</accession>
<dbReference type="Pfam" id="PF01750">
    <property type="entry name" value="HycI"/>
    <property type="match status" value="1"/>
</dbReference>
<sequence>MCDHVLLFGVGNVLRGDDGAGPALLSLLQRKNLPWLRCRDGGQNPENVLPQMATERAGKILVVDAALMGLPPGSVRQVPPDLLREEISLSGLSLGFLLGCYGRGRDLSLIGIEPLRRGLEKGLSLPVARAVASTARLIESRRWDEIARLTFTR</sequence>
<dbReference type="RefSeq" id="WP_274372749.1">
    <property type="nucleotide sequence ID" value="NZ_CP072943.1"/>
</dbReference>
<dbReference type="Proteomes" id="UP000671879">
    <property type="component" value="Chromosome"/>
</dbReference>
<protein>
    <submittedName>
        <fullName evidence="1">Hydrogenase maturation protease</fullName>
    </submittedName>
</protein>